<dbReference type="EMBL" id="SRZC01000006">
    <property type="protein sequence ID" value="TGX82993.1"/>
    <property type="molecule type" value="Genomic_DNA"/>
</dbReference>
<protein>
    <submittedName>
        <fullName evidence="1">DNA-binding transcriptional regulator</fullName>
    </submittedName>
</protein>
<reference evidence="1" key="1">
    <citation type="submission" date="2019-04" db="EMBL/GenBank/DDBJ databases">
        <title>Microbes associate with the intestines of laboratory mice.</title>
        <authorList>
            <person name="Navarre W."/>
            <person name="Wong E."/>
            <person name="Huang K."/>
            <person name="Tropini C."/>
            <person name="Ng K."/>
            <person name="Yu B."/>
        </authorList>
    </citation>
    <scope>NUCLEOTIDE SEQUENCE</scope>
    <source>
        <strain evidence="1">NM73_A23</strain>
    </source>
</reference>
<comment type="caution">
    <text evidence="1">The sequence shown here is derived from an EMBL/GenBank/DDBJ whole genome shotgun (WGS) entry which is preliminary data.</text>
</comment>
<accession>A0AC61QRS4</accession>
<keyword evidence="1" id="KW-0238">DNA-binding</keyword>
<organism evidence="1 2">
    <name type="scientific">Palleniella muris</name>
    <dbReference type="NCBI Taxonomy" id="3038145"/>
    <lineage>
        <taxon>Bacteria</taxon>
        <taxon>Pseudomonadati</taxon>
        <taxon>Bacteroidota</taxon>
        <taxon>Bacteroidia</taxon>
        <taxon>Bacteroidales</taxon>
        <taxon>Prevotellaceae</taxon>
        <taxon>Palleniella</taxon>
    </lineage>
</organism>
<name>A0AC61QRS4_9BACT</name>
<evidence type="ECO:0000313" key="2">
    <source>
        <dbReference type="Proteomes" id="UP000308886"/>
    </source>
</evidence>
<sequence>MTKTNIDRKDIAKSLYLNGSFTQEEIAGKVGTTRQTVARWVKDGGWEELKASRTITPAQILAGLNRQIVEINNNINGREEGKRFATVAEADTLAKLASAIKKIENDAGIADIVNVAIRFTNWLRPLDLDMAKRFNDLLDTFLKEQMR</sequence>
<proteinExistence type="predicted"/>
<evidence type="ECO:0000313" key="1">
    <source>
        <dbReference type="EMBL" id="TGX82993.1"/>
    </source>
</evidence>
<keyword evidence="2" id="KW-1185">Reference proteome</keyword>
<dbReference type="Proteomes" id="UP000308886">
    <property type="component" value="Unassembled WGS sequence"/>
</dbReference>
<gene>
    <name evidence="1" type="ORF">E5358_04855</name>
</gene>